<proteinExistence type="predicted"/>
<dbReference type="PROSITE" id="PS50846">
    <property type="entry name" value="HMA_2"/>
    <property type="match status" value="1"/>
</dbReference>
<reference evidence="3 4" key="1">
    <citation type="submission" date="2021-02" db="EMBL/GenBank/DDBJ databases">
        <title>Complete genome of Desulfoluna sp. strain ASN36.</title>
        <authorList>
            <person name="Takahashi A."/>
            <person name="Kojima H."/>
            <person name="Fukui M."/>
        </authorList>
    </citation>
    <scope>NUCLEOTIDE SEQUENCE [LARGE SCALE GENOMIC DNA]</scope>
    <source>
        <strain evidence="3 4">ASN36</strain>
    </source>
</reference>
<evidence type="ECO:0000313" key="4">
    <source>
        <dbReference type="Proteomes" id="UP001320148"/>
    </source>
</evidence>
<dbReference type="InterPro" id="IPR006121">
    <property type="entry name" value="HMA_dom"/>
</dbReference>
<dbReference type="SUPFAM" id="SSF55008">
    <property type="entry name" value="HMA, heavy metal-associated domain"/>
    <property type="match status" value="1"/>
</dbReference>
<dbReference type="Pfam" id="PF00403">
    <property type="entry name" value="HMA"/>
    <property type="match status" value="1"/>
</dbReference>
<dbReference type="Gene3D" id="3.30.70.100">
    <property type="match status" value="1"/>
</dbReference>
<evidence type="ECO:0000259" key="2">
    <source>
        <dbReference type="PROSITE" id="PS50846"/>
    </source>
</evidence>
<feature type="domain" description="HMA" evidence="2">
    <location>
        <begin position="27"/>
        <end position="92"/>
    </location>
</feature>
<sequence>MRLSGAVLTAFVVMVVSASAWAQGVGKKSVYFVDGMTCGACLGTISKSVAKVAGGAQVTGDPSEGVVRVMHEAGISAETIALAITESGYPARVMGSVDARPGEMEAMTASSNGITGGSCCAKSDRPACGGSTESWKALYDAMKERLLSEPKAAQNK</sequence>
<dbReference type="CDD" id="cd00371">
    <property type="entry name" value="HMA"/>
    <property type="match status" value="1"/>
</dbReference>
<dbReference type="EMBL" id="AP024488">
    <property type="protein sequence ID" value="BCS98872.1"/>
    <property type="molecule type" value="Genomic_DNA"/>
</dbReference>
<keyword evidence="1" id="KW-0732">Signal</keyword>
<keyword evidence="4" id="KW-1185">Reference proteome</keyword>
<evidence type="ECO:0000256" key="1">
    <source>
        <dbReference type="SAM" id="SignalP"/>
    </source>
</evidence>
<feature type="chain" id="PRO_5046532267" evidence="1">
    <location>
        <begin position="23"/>
        <end position="156"/>
    </location>
</feature>
<gene>
    <name evidence="3" type="ORF">DSLASN_45040</name>
</gene>
<organism evidence="3 4">
    <name type="scientific">Desulfoluna limicola</name>
    <dbReference type="NCBI Taxonomy" id="2810562"/>
    <lineage>
        <taxon>Bacteria</taxon>
        <taxon>Pseudomonadati</taxon>
        <taxon>Thermodesulfobacteriota</taxon>
        <taxon>Desulfobacteria</taxon>
        <taxon>Desulfobacterales</taxon>
        <taxon>Desulfolunaceae</taxon>
        <taxon>Desulfoluna</taxon>
    </lineage>
</organism>
<protein>
    <submittedName>
        <fullName evidence="3">Heavy metal transporter</fullName>
    </submittedName>
</protein>
<evidence type="ECO:0000313" key="3">
    <source>
        <dbReference type="EMBL" id="BCS98872.1"/>
    </source>
</evidence>
<dbReference type="InterPro" id="IPR036163">
    <property type="entry name" value="HMA_dom_sf"/>
</dbReference>
<feature type="signal peptide" evidence="1">
    <location>
        <begin position="1"/>
        <end position="22"/>
    </location>
</feature>
<name>A0ABM7PP57_9BACT</name>
<dbReference type="RefSeq" id="WP_236890240.1">
    <property type="nucleotide sequence ID" value="NZ_AP024488.1"/>
</dbReference>
<dbReference type="Proteomes" id="UP001320148">
    <property type="component" value="Chromosome"/>
</dbReference>
<accession>A0ABM7PP57</accession>